<dbReference type="Gene3D" id="3.40.50.1000">
    <property type="entry name" value="HAD superfamily/HAD-like"/>
    <property type="match status" value="1"/>
</dbReference>
<dbReference type="PRINTS" id="PR00413">
    <property type="entry name" value="HADHALOGNASE"/>
</dbReference>
<dbReference type="InterPro" id="IPR006439">
    <property type="entry name" value="HAD-SF_hydro_IA"/>
</dbReference>
<dbReference type="GO" id="GO:0016787">
    <property type="term" value="F:hydrolase activity"/>
    <property type="evidence" value="ECO:0007669"/>
    <property type="project" value="UniProtKB-KW"/>
</dbReference>
<proteinExistence type="predicted"/>
<dbReference type="SFLD" id="SFLDS00003">
    <property type="entry name" value="Haloacid_Dehalogenase"/>
    <property type="match status" value="1"/>
</dbReference>
<dbReference type="NCBIfam" id="TIGR01509">
    <property type="entry name" value="HAD-SF-IA-v3"/>
    <property type="match status" value="1"/>
</dbReference>
<accession>A0ABV8XKP6</accession>
<dbReference type="SUPFAM" id="SSF56784">
    <property type="entry name" value="HAD-like"/>
    <property type="match status" value="1"/>
</dbReference>
<dbReference type="EMBL" id="JBHSEH010000005">
    <property type="protein sequence ID" value="MFC4425496.1"/>
    <property type="molecule type" value="Genomic_DNA"/>
</dbReference>
<name>A0ABV8XKP6_9DEIO</name>
<dbReference type="PANTHER" id="PTHR43316">
    <property type="entry name" value="HYDROLASE, HALOACID DELAHOGENASE-RELATED"/>
    <property type="match status" value="1"/>
</dbReference>
<dbReference type="CDD" id="cd02603">
    <property type="entry name" value="HAD_sEH-N_like"/>
    <property type="match status" value="1"/>
</dbReference>
<organism evidence="2 3">
    <name type="scientific">Deinococcus navajonensis</name>
    <dbReference type="NCBI Taxonomy" id="309884"/>
    <lineage>
        <taxon>Bacteria</taxon>
        <taxon>Thermotogati</taxon>
        <taxon>Deinococcota</taxon>
        <taxon>Deinococci</taxon>
        <taxon>Deinococcales</taxon>
        <taxon>Deinococcaceae</taxon>
        <taxon>Deinococcus</taxon>
    </lineage>
</organism>
<dbReference type="EC" id="3.1.3.-" evidence="2"/>
<keyword evidence="3" id="KW-1185">Reference proteome</keyword>
<dbReference type="Pfam" id="PF00702">
    <property type="entry name" value="Hydrolase"/>
    <property type="match status" value="1"/>
</dbReference>
<dbReference type="InterPro" id="IPR051540">
    <property type="entry name" value="S-2-haloacid_dehalogenase"/>
</dbReference>
<dbReference type="PANTHER" id="PTHR43316:SF3">
    <property type="entry name" value="HALOACID DEHALOGENASE, TYPE II (AFU_ORTHOLOGUE AFUA_2G07750)-RELATED"/>
    <property type="match status" value="1"/>
</dbReference>
<dbReference type="RefSeq" id="WP_380036944.1">
    <property type="nucleotide sequence ID" value="NZ_JBHSEH010000005.1"/>
</dbReference>
<dbReference type="Proteomes" id="UP001595998">
    <property type="component" value="Unassembled WGS sequence"/>
</dbReference>
<dbReference type="SFLD" id="SFLDG01129">
    <property type="entry name" value="C1.5:_HAD__Beta-PGM__Phosphata"/>
    <property type="match status" value="1"/>
</dbReference>
<gene>
    <name evidence="2" type="ORF">ACFOZ9_04670</name>
</gene>
<evidence type="ECO:0000313" key="3">
    <source>
        <dbReference type="Proteomes" id="UP001595998"/>
    </source>
</evidence>
<evidence type="ECO:0000256" key="1">
    <source>
        <dbReference type="ARBA" id="ARBA00022801"/>
    </source>
</evidence>
<reference evidence="3" key="1">
    <citation type="journal article" date="2019" name="Int. J. Syst. Evol. Microbiol.">
        <title>The Global Catalogue of Microorganisms (GCM) 10K type strain sequencing project: providing services to taxonomists for standard genome sequencing and annotation.</title>
        <authorList>
            <consortium name="The Broad Institute Genomics Platform"/>
            <consortium name="The Broad Institute Genome Sequencing Center for Infectious Disease"/>
            <person name="Wu L."/>
            <person name="Ma J."/>
        </authorList>
    </citation>
    <scope>NUCLEOTIDE SEQUENCE [LARGE SCALE GENOMIC DNA]</scope>
    <source>
        <strain evidence="3">CCUG 56029</strain>
    </source>
</reference>
<evidence type="ECO:0000313" key="2">
    <source>
        <dbReference type="EMBL" id="MFC4425496.1"/>
    </source>
</evidence>
<protein>
    <submittedName>
        <fullName evidence="2">HAD family hydrolase</fullName>
        <ecNumber evidence="2">3.1.3.-</ecNumber>
    </submittedName>
</protein>
<dbReference type="InterPro" id="IPR023214">
    <property type="entry name" value="HAD_sf"/>
</dbReference>
<dbReference type="InterPro" id="IPR036412">
    <property type="entry name" value="HAD-like_sf"/>
</dbReference>
<keyword evidence="1 2" id="KW-0378">Hydrolase</keyword>
<sequence>MAFSSPPARLRAVLFDRDDTIAYTDPTVYEEAAGWIAARFGVGPREAGRALEEQWKERALTWWDLRTHEEEEAFWAAYGQELAGRLGLPESAAAELMAAYPYERYMKPVAEAREVLEALRAAGLRIGVLSNTLPSIDRTLEAVGLADLVDAAIATCLIGTHKPDPGAYHHALDALGVVAAETLFVDDKAENVMAAQALGMQGALIDLQGQAPEALHRLRDVLALALPGHR</sequence>
<comment type="caution">
    <text evidence="2">The sequence shown here is derived from an EMBL/GenBank/DDBJ whole genome shotgun (WGS) entry which is preliminary data.</text>
</comment>